<sequence length="167" mass="19520">MLCNLPASPISVTVSTAISSIIIINSIPGRTLETPRKKRTKTNVQNKRQTEREREKQRELTEKKTEKKPKKNQWQNPLHHRHLPPFWKTPHCMMSANDGKMMFFSGRSLGKPKQKQKEEKKKGKRRHPHRLLFVSIHAFAHVQFSQIETRDNNTIHQSSPGFLPSIW</sequence>
<dbReference type="EMBL" id="JAULSO010000001">
    <property type="protein sequence ID" value="KAK3693691.1"/>
    <property type="molecule type" value="Genomic_DNA"/>
</dbReference>
<feature type="region of interest" description="Disordered" evidence="1">
    <location>
        <begin position="106"/>
        <end position="127"/>
    </location>
</feature>
<accession>A0AAE0XI31</accession>
<keyword evidence="3" id="KW-1185">Reference proteome</keyword>
<evidence type="ECO:0000313" key="2">
    <source>
        <dbReference type="EMBL" id="KAK3693691.1"/>
    </source>
</evidence>
<dbReference type="AlphaFoldDB" id="A0AAE0XI31"/>
<gene>
    <name evidence="2" type="ORF">B0T22DRAFT_47188</name>
</gene>
<comment type="caution">
    <text evidence="2">The sequence shown here is derived from an EMBL/GenBank/DDBJ whole genome shotgun (WGS) entry which is preliminary data.</text>
</comment>
<feature type="region of interest" description="Disordered" evidence="1">
    <location>
        <begin position="33"/>
        <end position="82"/>
    </location>
</feature>
<evidence type="ECO:0000313" key="3">
    <source>
        <dbReference type="Proteomes" id="UP001270362"/>
    </source>
</evidence>
<evidence type="ECO:0000256" key="1">
    <source>
        <dbReference type="SAM" id="MobiDB-lite"/>
    </source>
</evidence>
<feature type="compositionally biased region" description="Basic and acidic residues" evidence="1">
    <location>
        <begin position="48"/>
        <end position="65"/>
    </location>
</feature>
<reference evidence="2" key="1">
    <citation type="journal article" date="2023" name="Mol. Phylogenet. Evol.">
        <title>Genome-scale phylogeny and comparative genomics of the fungal order Sordariales.</title>
        <authorList>
            <person name="Hensen N."/>
            <person name="Bonometti L."/>
            <person name="Westerberg I."/>
            <person name="Brannstrom I.O."/>
            <person name="Guillou S."/>
            <person name="Cros-Aarteil S."/>
            <person name="Calhoun S."/>
            <person name="Haridas S."/>
            <person name="Kuo A."/>
            <person name="Mondo S."/>
            <person name="Pangilinan J."/>
            <person name="Riley R."/>
            <person name="LaButti K."/>
            <person name="Andreopoulos B."/>
            <person name="Lipzen A."/>
            <person name="Chen C."/>
            <person name="Yan M."/>
            <person name="Daum C."/>
            <person name="Ng V."/>
            <person name="Clum A."/>
            <person name="Steindorff A."/>
            <person name="Ohm R.A."/>
            <person name="Martin F."/>
            <person name="Silar P."/>
            <person name="Natvig D.O."/>
            <person name="Lalanne C."/>
            <person name="Gautier V."/>
            <person name="Ament-Velasquez S.L."/>
            <person name="Kruys A."/>
            <person name="Hutchinson M.I."/>
            <person name="Powell A.J."/>
            <person name="Barry K."/>
            <person name="Miller A.N."/>
            <person name="Grigoriev I.V."/>
            <person name="Debuchy R."/>
            <person name="Gladieux P."/>
            <person name="Hiltunen Thoren M."/>
            <person name="Johannesson H."/>
        </authorList>
    </citation>
    <scope>NUCLEOTIDE SEQUENCE</scope>
    <source>
        <strain evidence="2">CBS 314.62</strain>
    </source>
</reference>
<name>A0AAE0XI31_9PEZI</name>
<proteinExistence type="predicted"/>
<protein>
    <submittedName>
        <fullName evidence="2">Uncharacterized protein</fullName>
    </submittedName>
</protein>
<reference evidence="2" key="2">
    <citation type="submission" date="2023-06" db="EMBL/GenBank/DDBJ databases">
        <authorList>
            <consortium name="Lawrence Berkeley National Laboratory"/>
            <person name="Haridas S."/>
            <person name="Hensen N."/>
            <person name="Bonometti L."/>
            <person name="Westerberg I."/>
            <person name="Brannstrom I.O."/>
            <person name="Guillou S."/>
            <person name="Cros-Aarteil S."/>
            <person name="Calhoun S."/>
            <person name="Kuo A."/>
            <person name="Mondo S."/>
            <person name="Pangilinan J."/>
            <person name="Riley R."/>
            <person name="Labutti K."/>
            <person name="Andreopoulos B."/>
            <person name="Lipzen A."/>
            <person name="Chen C."/>
            <person name="Yanf M."/>
            <person name="Daum C."/>
            <person name="Ng V."/>
            <person name="Clum A."/>
            <person name="Steindorff A."/>
            <person name="Ohm R."/>
            <person name="Martin F."/>
            <person name="Silar P."/>
            <person name="Natvig D."/>
            <person name="Lalanne C."/>
            <person name="Gautier V."/>
            <person name="Ament-Velasquez S.L."/>
            <person name="Kruys A."/>
            <person name="Hutchinson M.I."/>
            <person name="Powell A.J."/>
            <person name="Barry K."/>
            <person name="Miller A.N."/>
            <person name="Grigoriev I.V."/>
            <person name="Debuchy R."/>
            <person name="Gladieux P."/>
            <person name="Thoren M.H."/>
            <person name="Johannesson H."/>
        </authorList>
    </citation>
    <scope>NUCLEOTIDE SEQUENCE</scope>
    <source>
        <strain evidence="2">CBS 314.62</strain>
    </source>
</reference>
<organism evidence="2 3">
    <name type="scientific">Podospora appendiculata</name>
    <dbReference type="NCBI Taxonomy" id="314037"/>
    <lineage>
        <taxon>Eukaryota</taxon>
        <taxon>Fungi</taxon>
        <taxon>Dikarya</taxon>
        <taxon>Ascomycota</taxon>
        <taxon>Pezizomycotina</taxon>
        <taxon>Sordariomycetes</taxon>
        <taxon>Sordariomycetidae</taxon>
        <taxon>Sordariales</taxon>
        <taxon>Podosporaceae</taxon>
        <taxon>Podospora</taxon>
    </lineage>
</organism>
<dbReference type="Proteomes" id="UP001270362">
    <property type="component" value="Unassembled WGS sequence"/>
</dbReference>